<proteinExistence type="predicted"/>
<evidence type="ECO:0000256" key="1">
    <source>
        <dbReference type="SAM" id="MobiDB-lite"/>
    </source>
</evidence>
<accession>A0ABS8CKW6</accession>
<feature type="compositionally biased region" description="Basic and acidic residues" evidence="1">
    <location>
        <begin position="50"/>
        <end position="64"/>
    </location>
</feature>
<comment type="caution">
    <text evidence="2">The sequence shown here is derived from an EMBL/GenBank/DDBJ whole genome shotgun (WGS) entry which is preliminary data.</text>
</comment>
<name>A0ABS8CKW6_9RHOB</name>
<evidence type="ECO:0000313" key="2">
    <source>
        <dbReference type="EMBL" id="MCB5410041.1"/>
    </source>
</evidence>
<evidence type="ECO:0000313" key="3">
    <source>
        <dbReference type="Proteomes" id="UP001198571"/>
    </source>
</evidence>
<reference evidence="2 3" key="1">
    <citation type="submission" date="2020-07" db="EMBL/GenBank/DDBJ databases">
        <title>Pseudogemmobacter sp. nov., isolated from poultry manure in Taiwan.</title>
        <authorList>
            <person name="Lin S.-Y."/>
            <person name="Tang Y.-S."/>
            <person name="Young C.-C."/>
        </authorList>
    </citation>
    <scope>NUCLEOTIDE SEQUENCE [LARGE SCALE GENOMIC DNA]</scope>
    <source>
        <strain evidence="2 3">CC-YST710</strain>
    </source>
</reference>
<protein>
    <recommendedName>
        <fullName evidence="4">Colicin transporter</fullName>
    </recommendedName>
</protein>
<dbReference type="RefSeq" id="WP_226934945.1">
    <property type="nucleotide sequence ID" value="NZ_JACDXX010000006.1"/>
</dbReference>
<feature type="region of interest" description="Disordered" evidence="1">
    <location>
        <begin position="50"/>
        <end position="72"/>
    </location>
</feature>
<organism evidence="2 3">
    <name type="scientific">Pseudogemmobacter faecipullorum</name>
    <dbReference type="NCBI Taxonomy" id="2755041"/>
    <lineage>
        <taxon>Bacteria</taxon>
        <taxon>Pseudomonadati</taxon>
        <taxon>Pseudomonadota</taxon>
        <taxon>Alphaproteobacteria</taxon>
        <taxon>Rhodobacterales</taxon>
        <taxon>Paracoccaceae</taxon>
        <taxon>Pseudogemmobacter</taxon>
    </lineage>
</organism>
<sequence>MQEIVEYERRITAALKRIEAGIETVSVANAARARAEAEVRTEAEARIAAESRARTAEAEAEAARGEAAAAQGQAAQAKGEAAAARAEADSARGEAEAAVAAAAAAAAAVVPAPEPEPEPTRNEPILAKMRERLQEAREREAVMRAEFEKKLAETTAQLDSQGLEAARLRRVVGTLTAELGRLREAAAAGLSDPTLINRAMLAELDALRAARLAETAELEEISAALDTHLQEVANA</sequence>
<dbReference type="EMBL" id="JACDXX010000006">
    <property type="protein sequence ID" value="MCB5410041.1"/>
    <property type="molecule type" value="Genomic_DNA"/>
</dbReference>
<gene>
    <name evidence="2" type="ORF">H0485_08515</name>
</gene>
<dbReference type="Proteomes" id="UP001198571">
    <property type="component" value="Unassembled WGS sequence"/>
</dbReference>
<evidence type="ECO:0008006" key="4">
    <source>
        <dbReference type="Google" id="ProtNLM"/>
    </source>
</evidence>
<keyword evidence="3" id="KW-1185">Reference proteome</keyword>